<feature type="repeat" description="TPR" evidence="1">
    <location>
        <begin position="465"/>
        <end position="498"/>
    </location>
</feature>
<feature type="repeat" description="TPR" evidence="1">
    <location>
        <begin position="48"/>
        <end position="81"/>
    </location>
</feature>
<dbReference type="InterPro" id="IPR019734">
    <property type="entry name" value="TPR_rpt"/>
</dbReference>
<dbReference type="PROSITE" id="PS50293">
    <property type="entry name" value="TPR_REGION"/>
    <property type="match status" value="2"/>
</dbReference>
<keyword evidence="4" id="KW-1185">Reference proteome</keyword>
<feature type="repeat" description="TPR" evidence="1">
    <location>
        <begin position="635"/>
        <end position="668"/>
    </location>
</feature>
<feature type="repeat" description="TPR" evidence="1">
    <location>
        <begin position="601"/>
        <end position="634"/>
    </location>
</feature>
<dbReference type="SMART" id="SM00671">
    <property type="entry name" value="SEL1"/>
    <property type="match status" value="6"/>
</dbReference>
<dbReference type="KEGG" id="tsin:OXH18_15585"/>
<proteinExistence type="predicted"/>
<accession>A0A9E8Z8S4</accession>
<dbReference type="CDD" id="cd04186">
    <property type="entry name" value="GT_2_like_c"/>
    <property type="match status" value="1"/>
</dbReference>
<feature type="repeat" description="TPR" evidence="1">
    <location>
        <begin position="431"/>
        <end position="464"/>
    </location>
</feature>
<name>A0A9E8Z8S4_9CYAN</name>
<dbReference type="AlphaFoldDB" id="A0A9E8Z8S4"/>
<protein>
    <submittedName>
        <fullName evidence="3">Tetratricopeptide repeat protein</fullName>
    </submittedName>
</protein>
<dbReference type="SUPFAM" id="SSF53448">
    <property type="entry name" value="Nucleotide-diphospho-sugar transferases"/>
    <property type="match status" value="1"/>
</dbReference>
<dbReference type="EMBL" id="CP113797">
    <property type="protein sequence ID" value="WAL58599.1"/>
    <property type="molecule type" value="Genomic_DNA"/>
</dbReference>
<dbReference type="GO" id="GO:0097363">
    <property type="term" value="F:protein O-acetylglucosaminyltransferase activity"/>
    <property type="evidence" value="ECO:0007669"/>
    <property type="project" value="TreeGrafter"/>
</dbReference>
<dbReference type="InterPro" id="IPR001173">
    <property type="entry name" value="Glyco_trans_2-like"/>
</dbReference>
<feature type="repeat" description="TPR" evidence="1">
    <location>
        <begin position="787"/>
        <end position="820"/>
    </location>
</feature>
<dbReference type="SUPFAM" id="SSF48452">
    <property type="entry name" value="TPR-like"/>
    <property type="match status" value="3"/>
</dbReference>
<dbReference type="Pfam" id="PF13432">
    <property type="entry name" value="TPR_16"/>
    <property type="match status" value="4"/>
</dbReference>
<dbReference type="Gene3D" id="1.25.40.10">
    <property type="entry name" value="Tetratricopeptide repeat domain"/>
    <property type="match status" value="9"/>
</dbReference>
<evidence type="ECO:0000313" key="3">
    <source>
        <dbReference type="EMBL" id="WAL58599.1"/>
    </source>
</evidence>
<dbReference type="Pfam" id="PF13181">
    <property type="entry name" value="TPR_8"/>
    <property type="match status" value="1"/>
</dbReference>
<dbReference type="InterPro" id="IPR006597">
    <property type="entry name" value="Sel1-like"/>
</dbReference>
<feature type="repeat" description="TPR" evidence="1">
    <location>
        <begin position="397"/>
        <end position="430"/>
    </location>
</feature>
<feature type="repeat" description="TPR" evidence="1">
    <location>
        <begin position="669"/>
        <end position="702"/>
    </location>
</feature>
<dbReference type="Proteomes" id="UP001163152">
    <property type="component" value="Chromosome"/>
</dbReference>
<dbReference type="Pfam" id="PF13414">
    <property type="entry name" value="TPR_11"/>
    <property type="match status" value="3"/>
</dbReference>
<feature type="repeat" description="TPR" evidence="1">
    <location>
        <begin position="224"/>
        <end position="257"/>
    </location>
</feature>
<evidence type="ECO:0000259" key="2">
    <source>
        <dbReference type="Pfam" id="PF00535"/>
    </source>
</evidence>
<reference evidence="3" key="1">
    <citation type="submission" date="2022-12" db="EMBL/GenBank/DDBJ databases">
        <title>Polyphasic identification of a Novel Hot-Spring Cyanobacterium Ocullathermofonsia sinensis gen nov. sp. nov. and Genomic Insights on its Adaptations to the Thermal Habitat.</title>
        <authorList>
            <person name="Daroch M."/>
            <person name="Tang J."/>
            <person name="Jiang Y."/>
        </authorList>
    </citation>
    <scope>NUCLEOTIDE SEQUENCE</scope>
    <source>
        <strain evidence="3">PKUAC-SCTA174</strain>
    </source>
</reference>
<feature type="repeat" description="TPR" evidence="1">
    <location>
        <begin position="190"/>
        <end position="223"/>
    </location>
</feature>
<feature type="repeat" description="TPR" evidence="1">
    <location>
        <begin position="258"/>
        <end position="291"/>
    </location>
</feature>
<dbReference type="SMART" id="SM00028">
    <property type="entry name" value="TPR"/>
    <property type="match status" value="17"/>
</dbReference>
<dbReference type="PANTHER" id="PTHR44366">
    <property type="entry name" value="UDP-N-ACETYLGLUCOSAMINE--PEPTIDE N-ACETYLGLUCOSAMINYLTRANSFERASE 110 KDA SUBUNIT"/>
    <property type="match status" value="1"/>
</dbReference>
<dbReference type="PANTHER" id="PTHR44366:SF1">
    <property type="entry name" value="UDP-N-ACETYLGLUCOSAMINE--PEPTIDE N-ACETYLGLUCOSAMINYLTRANSFERASE 110 KDA SUBUNIT"/>
    <property type="match status" value="1"/>
</dbReference>
<feature type="repeat" description="TPR" evidence="1">
    <location>
        <begin position="703"/>
        <end position="736"/>
    </location>
</feature>
<dbReference type="Pfam" id="PF00515">
    <property type="entry name" value="TPR_1"/>
    <property type="match status" value="1"/>
</dbReference>
<evidence type="ECO:0000256" key="1">
    <source>
        <dbReference type="PROSITE-ProRule" id="PRU00339"/>
    </source>
</evidence>
<dbReference type="InterPro" id="IPR011990">
    <property type="entry name" value="TPR-like_helical_dom_sf"/>
</dbReference>
<dbReference type="PROSITE" id="PS50005">
    <property type="entry name" value="TPR"/>
    <property type="match status" value="14"/>
</dbReference>
<dbReference type="InterPro" id="IPR029044">
    <property type="entry name" value="Nucleotide-diphossugar_trans"/>
</dbReference>
<keyword evidence="1" id="KW-0802">TPR repeat</keyword>
<feature type="repeat" description="TPR" evidence="1">
    <location>
        <begin position="534"/>
        <end position="567"/>
    </location>
</feature>
<sequence>MLKHLKLYLSRTPNQSNDPNQLAVAESDHDGQLQDEAMATSVASRTTAKTQLQLGHDCFQHRQFNAAIDHYRAAVAADPTWIDPYSYLADALNQAGNSAEAAIYYRQAIELTHQQANSSNCFSTLNSDKLSNSSREQISELKKSVSASSPSHREQLVEDHWIQAKYAYEQRQWHETIACCQAVLNLQATAPAYNLLGNALQQLYRLSEARSAYMAAIELAPSSADGYANLGSLYAQQQQWQTAADHYQQAIELNPNFAGAYRNLAKVWAALNQATKATECWHRALLLEPEKIPAEEHLNFGNWLLQRNRIAEAIVCYHQAMQLSPMLVKAFSNSVSFDLPYVTGETDGGSLTVTTDFAPVVTAAFLEDVEAYLHQEQWDQAIAVSTEALKQLEPEIAQTYRCLANAFYAKEDLDTAIRYYQRVVELESESAADHINLGSLYAQQQQWQVALSCYEQAIALDPNLASAHWNLGRVWERLEQPEPAADAFFRAITLEPSWASLEEHLVLCQTLRSQGKETAIACYQQVLQRDDTCAVAQVALADLLAQRGQWQQAITHYRRAIQSEPNNVSYLVGLGQALAELQQGRLAIAVYRQVVALDPQPSYYLTLALWLEQQGRWQEAIACYQTLSNLQPDDWQIHHKLGDLWNQQQDWQQATFAFQRAIALNPNCSWSHHNLGDALFRLQQWQSAAAAYRQAIVLNPDFHGSHYNLAEALTSLQDWDEAITAYRRAAQLQPTIAELPQKLGNALWQRAKADTAMAFEYFQQAIQQQPEDLSNYHKVIEIQPNCADLYVQLADALVRNGRLEGAIVFYQMAQQLTPNDAEIIQKLDSALSQSTIDLHGFEDKAIQSQAEFVDFYANSPARTLTIEQLVVGEETPSNQGSGRLGNPEQLYSVDVVICVHNALEDVKRCLASVLRHNTVNHQVIIVDDGSSLETEQFLATWVKQHPRSQLFRNPTALGYTKAANIGLSASQGDYVVLLNSDTIVTPGWINKLLDCANSDEAIGIVGPLSNCASWQSVPELQDSNGAWKNNTLPLGYSLDEWSQLIEVLSDRSFPQVSFINGFCYLIKRKVIAAIGLLDDLHFPEGYGEENDFSLRAQAAGFKLAIADQAYVYHAKSKSFGVERRRILCQQGAIALKQKYEHVNISALTKAMQHNRSLNSLRLKLSKYY</sequence>
<feature type="repeat" description="TPR" evidence="1">
    <location>
        <begin position="294"/>
        <end position="327"/>
    </location>
</feature>
<dbReference type="Gene3D" id="3.90.550.10">
    <property type="entry name" value="Spore Coat Polysaccharide Biosynthesis Protein SpsA, Chain A"/>
    <property type="match status" value="1"/>
</dbReference>
<dbReference type="GO" id="GO:0006493">
    <property type="term" value="P:protein O-linked glycosylation"/>
    <property type="evidence" value="ECO:0007669"/>
    <property type="project" value="InterPro"/>
</dbReference>
<organism evidence="3 4">
    <name type="scientific">Thermocoleostomius sinensis A174</name>
    <dbReference type="NCBI Taxonomy" id="2016057"/>
    <lineage>
        <taxon>Bacteria</taxon>
        <taxon>Bacillati</taxon>
        <taxon>Cyanobacteriota</taxon>
        <taxon>Cyanophyceae</taxon>
        <taxon>Oculatellales</taxon>
        <taxon>Oculatellaceae</taxon>
        <taxon>Thermocoleostomius</taxon>
    </lineage>
</organism>
<gene>
    <name evidence="3" type="ORF">OXH18_15585</name>
</gene>
<dbReference type="RefSeq" id="WP_268608022.1">
    <property type="nucleotide sequence ID" value="NZ_CP113797.1"/>
</dbReference>
<dbReference type="Pfam" id="PF00535">
    <property type="entry name" value="Glycos_transf_2"/>
    <property type="match status" value="1"/>
</dbReference>
<evidence type="ECO:0000313" key="4">
    <source>
        <dbReference type="Proteomes" id="UP001163152"/>
    </source>
</evidence>
<dbReference type="InterPro" id="IPR037919">
    <property type="entry name" value="OGT"/>
</dbReference>
<feature type="domain" description="Glycosyltransferase 2-like" evidence="2">
    <location>
        <begin position="895"/>
        <end position="1007"/>
    </location>
</feature>